<protein>
    <submittedName>
        <fullName evidence="3">Uncharacterized protein</fullName>
    </submittedName>
</protein>
<dbReference type="Proteomes" id="UP000887565">
    <property type="component" value="Unplaced"/>
</dbReference>
<evidence type="ECO:0000313" key="2">
    <source>
        <dbReference type="Proteomes" id="UP000887565"/>
    </source>
</evidence>
<organism evidence="2 3">
    <name type="scientific">Romanomermis culicivorax</name>
    <name type="common">Nematode worm</name>
    <dbReference type="NCBI Taxonomy" id="13658"/>
    <lineage>
        <taxon>Eukaryota</taxon>
        <taxon>Metazoa</taxon>
        <taxon>Ecdysozoa</taxon>
        <taxon>Nematoda</taxon>
        <taxon>Enoplea</taxon>
        <taxon>Dorylaimia</taxon>
        <taxon>Mermithida</taxon>
        <taxon>Mermithoidea</taxon>
        <taxon>Mermithidae</taxon>
        <taxon>Romanomermis</taxon>
    </lineage>
</organism>
<feature type="region of interest" description="Disordered" evidence="1">
    <location>
        <begin position="64"/>
        <end position="98"/>
    </location>
</feature>
<dbReference type="WBParaSite" id="nRc.2.0.1.t33177-RA">
    <property type="protein sequence ID" value="nRc.2.0.1.t33177-RA"/>
    <property type="gene ID" value="nRc.2.0.1.g33177"/>
</dbReference>
<accession>A0A915K5N9</accession>
<evidence type="ECO:0000313" key="3">
    <source>
        <dbReference type="WBParaSite" id="nRc.2.0.1.t33177-RA"/>
    </source>
</evidence>
<dbReference type="AlphaFoldDB" id="A0A915K5N9"/>
<reference evidence="3" key="1">
    <citation type="submission" date="2022-11" db="UniProtKB">
        <authorList>
            <consortium name="WormBaseParasite"/>
        </authorList>
    </citation>
    <scope>IDENTIFICATION</scope>
</reference>
<sequence>MGADSSNRVGANDEMSSSVSFRKSLIWAAKAVRSAVANGSCGASRGAAGGSFAILRSKIGILSSSSSHGSGAVDNIGRSSNSSAVSVRPKAVIGSKYA</sequence>
<proteinExistence type="predicted"/>
<evidence type="ECO:0000256" key="1">
    <source>
        <dbReference type="SAM" id="MobiDB-lite"/>
    </source>
</evidence>
<keyword evidence="2" id="KW-1185">Reference proteome</keyword>
<name>A0A915K5N9_ROMCU</name>